<dbReference type="GO" id="GO:0006508">
    <property type="term" value="P:proteolysis"/>
    <property type="evidence" value="ECO:0007669"/>
    <property type="project" value="UniProtKB-KW"/>
</dbReference>
<dbReference type="CDD" id="cd00303">
    <property type="entry name" value="retropepsin_like"/>
    <property type="match status" value="1"/>
</dbReference>
<sequence>MISRFAPEVVKDEATRTEKFVRGLRLDLYGFVRALKPATHADALRLTLDMSLHETTNLSKAAGRGKTSDEKRKAALKPIVMSQRDLRSGGLFQRHHQELATTGKTGIQLTFVLRNCLRLLRTRLPLSSREEFLPPLVRRQKVEPLSSMLSVSTPSREVMLSNDKIKTCQVEIANHVLDVTLLVLDMQDFDVILGMDWLSANRASIDYSCKEVVFNPHSATSFKFKGAETVVLRKVISAMKASKLLNQGTCSILASVVDTGEPEVSVSSEPVVREYPDVFPDEFPGFPPPKEIDFAIELELGTTSISRAPYRMASVELKELKVQLQELLDKGFIRPNVSPWRAPVLFVKKKDRSMRLRYG</sequence>
<dbReference type="PANTHER" id="PTHR15503:SF45">
    <property type="entry name" value="RNA-DIRECTED DNA POLYMERASE HOMOLOG"/>
    <property type="match status" value="1"/>
</dbReference>
<dbReference type="PANTHER" id="PTHR15503">
    <property type="entry name" value="LDOC1 RELATED"/>
    <property type="match status" value="1"/>
</dbReference>
<dbReference type="Pfam" id="PF08284">
    <property type="entry name" value="RVP_2"/>
    <property type="match status" value="1"/>
</dbReference>
<evidence type="ECO:0000313" key="2">
    <source>
        <dbReference type="Proteomes" id="UP000321947"/>
    </source>
</evidence>
<comment type="caution">
    <text evidence="1">The sequence shown here is derived from an EMBL/GenBank/DDBJ whole genome shotgun (WGS) entry which is preliminary data.</text>
</comment>
<organism evidence="1 2">
    <name type="scientific">Cucumis melo var. makuwa</name>
    <name type="common">Oriental melon</name>
    <dbReference type="NCBI Taxonomy" id="1194695"/>
    <lineage>
        <taxon>Eukaryota</taxon>
        <taxon>Viridiplantae</taxon>
        <taxon>Streptophyta</taxon>
        <taxon>Embryophyta</taxon>
        <taxon>Tracheophyta</taxon>
        <taxon>Spermatophyta</taxon>
        <taxon>Magnoliopsida</taxon>
        <taxon>eudicotyledons</taxon>
        <taxon>Gunneridae</taxon>
        <taxon>Pentapetalae</taxon>
        <taxon>rosids</taxon>
        <taxon>fabids</taxon>
        <taxon>Cucurbitales</taxon>
        <taxon>Cucurbitaceae</taxon>
        <taxon>Benincaseae</taxon>
        <taxon>Cucumis</taxon>
    </lineage>
</organism>
<evidence type="ECO:0000313" key="1">
    <source>
        <dbReference type="EMBL" id="TYJ96941.1"/>
    </source>
</evidence>
<dbReference type="InterPro" id="IPR021109">
    <property type="entry name" value="Peptidase_aspartic_dom_sf"/>
</dbReference>
<dbReference type="InterPro" id="IPR043502">
    <property type="entry name" value="DNA/RNA_pol_sf"/>
</dbReference>
<keyword evidence="1" id="KW-0378">Hydrolase</keyword>
<dbReference type="GO" id="GO:0008233">
    <property type="term" value="F:peptidase activity"/>
    <property type="evidence" value="ECO:0007669"/>
    <property type="project" value="UniProtKB-KW"/>
</dbReference>
<dbReference type="Gene3D" id="2.40.70.10">
    <property type="entry name" value="Acid Proteases"/>
    <property type="match status" value="1"/>
</dbReference>
<protein>
    <submittedName>
        <fullName evidence="1">Gag protease polyprotein</fullName>
    </submittedName>
</protein>
<proteinExistence type="predicted"/>
<gene>
    <name evidence="1" type="ORF">E5676_scaffold220G00490</name>
</gene>
<reference evidence="1 2" key="1">
    <citation type="submission" date="2019-08" db="EMBL/GenBank/DDBJ databases">
        <title>Draft genome sequences of two oriental melons (Cucumis melo L. var makuwa).</title>
        <authorList>
            <person name="Kwon S.-Y."/>
        </authorList>
    </citation>
    <scope>NUCLEOTIDE SEQUENCE [LARGE SCALE GENOMIC DNA]</scope>
    <source>
        <strain evidence="2">cv. Chang Bougi</strain>
        <tissue evidence="1">Leaf</tissue>
    </source>
</reference>
<keyword evidence="1" id="KW-0645">Protease</keyword>
<accession>A0A5D3BE62</accession>
<dbReference type="SUPFAM" id="SSF56672">
    <property type="entry name" value="DNA/RNA polymerases"/>
    <property type="match status" value="1"/>
</dbReference>
<name>A0A5D3BE62_CUCMM</name>
<dbReference type="Gene3D" id="3.10.10.10">
    <property type="entry name" value="HIV Type 1 Reverse Transcriptase, subunit A, domain 1"/>
    <property type="match status" value="1"/>
</dbReference>
<dbReference type="Proteomes" id="UP000321947">
    <property type="component" value="Unassembled WGS sequence"/>
</dbReference>
<dbReference type="AlphaFoldDB" id="A0A5D3BE62"/>
<dbReference type="EMBL" id="SSTD01019167">
    <property type="protein sequence ID" value="TYJ96941.1"/>
    <property type="molecule type" value="Genomic_DNA"/>
</dbReference>
<dbReference type="InterPro" id="IPR032567">
    <property type="entry name" value="RTL1-rel"/>
</dbReference>